<feature type="compositionally biased region" description="Basic and acidic residues" evidence="1">
    <location>
        <begin position="75"/>
        <end position="85"/>
    </location>
</feature>
<feature type="compositionally biased region" description="Polar residues" evidence="1">
    <location>
        <begin position="717"/>
        <end position="736"/>
    </location>
</feature>
<feature type="compositionally biased region" description="Basic residues" evidence="1">
    <location>
        <begin position="800"/>
        <end position="810"/>
    </location>
</feature>
<feature type="region of interest" description="Disordered" evidence="1">
    <location>
        <begin position="961"/>
        <end position="981"/>
    </location>
</feature>
<feature type="region of interest" description="Disordered" evidence="1">
    <location>
        <begin position="910"/>
        <end position="947"/>
    </location>
</feature>
<organism evidence="3 4">
    <name type="scientific">Priapulus caudatus</name>
    <name type="common">Priapulid worm</name>
    <dbReference type="NCBI Taxonomy" id="37621"/>
    <lineage>
        <taxon>Eukaryota</taxon>
        <taxon>Metazoa</taxon>
        <taxon>Ecdysozoa</taxon>
        <taxon>Scalidophora</taxon>
        <taxon>Priapulida</taxon>
        <taxon>Priapulimorpha</taxon>
        <taxon>Priapulimorphida</taxon>
        <taxon>Priapulidae</taxon>
        <taxon>Priapulus</taxon>
    </lineage>
</organism>
<protein>
    <submittedName>
        <fullName evidence="4">Uncharacterized protein LOC106813059</fullName>
    </submittedName>
</protein>
<feature type="region of interest" description="Disordered" evidence="1">
    <location>
        <begin position="123"/>
        <end position="197"/>
    </location>
</feature>
<keyword evidence="2" id="KW-1133">Transmembrane helix</keyword>
<dbReference type="Proteomes" id="UP000695022">
    <property type="component" value="Unplaced"/>
</dbReference>
<evidence type="ECO:0000256" key="1">
    <source>
        <dbReference type="SAM" id="MobiDB-lite"/>
    </source>
</evidence>
<feature type="compositionally biased region" description="Low complexity" evidence="1">
    <location>
        <begin position="86"/>
        <end position="103"/>
    </location>
</feature>
<feature type="region of interest" description="Disordered" evidence="1">
    <location>
        <begin position="620"/>
        <end position="820"/>
    </location>
</feature>
<feature type="region of interest" description="Disordered" evidence="1">
    <location>
        <begin position="232"/>
        <end position="303"/>
    </location>
</feature>
<feature type="compositionally biased region" description="Polar residues" evidence="1">
    <location>
        <begin position="964"/>
        <end position="977"/>
    </location>
</feature>
<evidence type="ECO:0000256" key="2">
    <source>
        <dbReference type="SAM" id="Phobius"/>
    </source>
</evidence>
<feature type="compositionally biased region" description="Polar residues" evidence="1">
    <location>
        <begin position="744"/>
        <end position="760"/>
    </location>
</feature>
<feature type="compositionally biased region" description="Polar residues" evidence="1">
    <location>
        <begin position="651"/>
        <end position="666"/>
    </location>
</feature>
<evidence type="ECO:0000313" key="4">
    <source>
        <dbReference type="RefSeq" id="XP_014672589.1"/>
    </source>
</evidence>
<feature type="compositionally biased region" description="Low complexity" evidence="1">
    <location>
        <begin position="182"/>
        <end position="197"/>
    </location>
</feature>
<dbReference type="GeneID" id="106813059"/>
<keyword evidence="2" id="KW-0472">Membrane</keyword>
<feature type="compositionally biased region" description="Low complexity" evidence="1">
    <location>
        <begin position="143"/>
        <end position="155"/>
    </location>
</feature>
<feature type="region of interest" description="Disordered" evidence="1">
    <location>
        <begin position="320"/>
        <end position="376"/>
    </location>
</feature>
<gene>
    <name evidence="4" type="primary">LOC106813059</name>
</gene>
<proteinExistence type="predicted"/>
<keyword evidence="2" id="KW-0812">Transmembrane</keyword>
<sequence length="1028" mass="107390">MGDDRSNLVLPRGGVVAPPCGNVNRAFACDDDDKDDRLVSPTNGTRILIGSPQLGDSGNANGCRKQVRSAIVLRESSKTDARRGDAASAHAASAHAAGRSADASARKPTGDINVVIIRKQERGDRVDDATASGANGVGVSRGALSSAARTNAAARPSCRDNGTHLPAARGSVALSHGSTQERCGSGSSAGRCGGARPSSVSAEAATVVATFVTAPEITLNVGGSTEVTTEFVGGNGPSNTCVTSSQERRERAPVVAGRSRSERGGKPGHGVRAECRVAPERESTASETRRDTAEQAQADGATCRAAVDTRISLYSSTDTLSTTCSNAAPTPDGPRDPVATAATAAEEEGAAGANADTSTANGGGDEAGDTTAAGENSGQVAWQNPYQTQITIENPHALSASTGIVLRPLYSPTELPDILHAHINTDQNGWREGERSTVPCLTQPRYESRRTRTAPRLRCYGADTAFDDMEPKGCCGMAMNQTIGIRWFVVFVGMVGLTCVVIGIILGILGGLKVAGSDFVTISLLLIGVGMVLTTVSGVAWRITSPNTPNCSWLLGFRNHSNGPNNDVFAPRNSQTYGGRGAHPYSAMLYPEFQFRQPPPSYQASMQDYRLRLLWERSTPETTTAPQYSPPPTYRSNAGTMRPMLDIPARSNRNPSLPPSYRSQESMLGLPPYRPRPTISSSQVLPGQPTPPSLPPNANSTRASSNPPEIAVISAETARSSVSTVAQVHSSPSPQMEPQAEVPASSNSSAQPLNMPSPQTHGGVPSPQTHGGVPSAQTHSGVSSPQANVPSVHAQAATPHRQKHKCRRPHAPSIPSISATVSDDILQAVTPRTTPNPHRPVTDARPRATQQAVTLMTISRTRCQPTTTTTTQHPAHAPVAAAPQSDVARCGGATSTHGGQVAGVQSLRRVHASSPRANAHGASAASEHRRHSTGRSVQERQRDVPVASLSDAALQCSVEDVRNGGNQPQRGSVSTGVANPHWSRDQVAEARVAQPTMASSHTNHTSLHANGGLQRVDTLGACGAVTQL</sequence>
<evidence type="ECO:0000313" key="3">
    <source>
        <dbReference type="Proteomes" id="UP000695022"/>
    </source>
</evidence>
<feature type="compositionally biased region" description="Polar residues" evidence="1">
    <location>
        <begin position="697"/>
        <end position="707"/>
    </location>
</feature>
<dbReference type="RefSeq" id="XP_014672589.1">
    <property type="nucleotide sequence ID" value="XM_014817103.1"/>
</dbReference>
<feature type="compositionally biased region" description="Polar residues" evidence="1">
    <location>
        <begin position="775"/>
        <end position="789"/>
    </location>
</feature>
<feature type="transmembrane region" description="Helical" evidence="2">
    <location>
        <begin position="487"/>
        <end position="512"/>
    </location>
</feature>
<accession>A0ABM1EK68</accession>
<name>A0ABM1EK68_PRICU</name>
<feature type="region of interest" description="Disordered" evidence="1">
    <location>
        <begin position="74"/>
        <end position="106"/>
    </location>
</feature>
<feature type="compositionally biased region" description="Basic and acidic residues" evidence="1">
    <location>
        <begin position="259"/>
        <end position="293"/>
    </location>
</feature>
<feature type="transmembrane region" description="Helical" evidence="2">
    <location>
        <begin position="519"/>
        <end position="541"/>
    </location>
</feature>
<reference evidence="4" key="1">
    <citation type="submission" date="2025-08" db="UniProtKB">
        <authorList>
            <consortium name="RefSeq"/>
        </authorList>
    </citation>
    <scope>IDENTIFICATION</scope>
</reference>
<keyword evidence="3" id="KW-1185">Reference proteome</keyword>